<reference evidence="13 14" key="1">
    <citation type="submission" date="2020-07" db="EMBL/GenBank/DDBJ databases">
        <title>Sequencing the genomes of 1000 actinobacteria strains.</title>
        <authorList>
            <person name="Klenk H.-P."/>
        </authorList>
    </citation>
    <scope>NUCLEOTIDE SEQUENCE [LARGE SCALE GENOMIC DNA]</scope>
    <source>
        <strain evidence="13 14">CXB654</strain>
    </source>
</reference>
<dbReference type="GO" id="GO:0005737">
    <property type="term" value="C:cytoplasm"/>
    <property type="evidence" value="ECO:0007669"/>
    <property type="project" value="UniProtKB-SubCell"/>
</dbReference>
<evidence type="ECO:0000256" key="9">
    <source>
        <dbReference type="ARBA" id="ARBA00023157"/>
    </source>
</evidence>
<dbReference type="HAMAP" id="MF_01479">
    <property type="entry name" value="WhiB"/>
    <property type="match status" value="1"/>
</dbReference>
<feature type="binding site" evidence="11">
    <location>
        <position position="58"/>
    </location>
    <ligand>
        <name>[4Fe-4S] cluster</name>
        <dbReference type="ChEBI" id="CHEBI:49883"/>
    </ligand>
</feature>
<evidence type="ECO:0000256" key="2">
    <source>
        <dbReference type="ARBA" id="ARBA00006597"/>
    </source>
</evidence>
<dbReference type="Pfam" id="PF02467">
    <property type="entry name" value="Whib"/>
    <property type="match status" value="1"/>
</dbReference>
<keyword evidence="4 11" id="KW-0479">Metal-binding</keyword>
<evidence type="ECO:0000256" key="7">
    <source>
        <dbReference type="ARBA" id="ARBA00023015"/>
    </source>
</evidence>
<comment type="similarity">
    <text evidence="2 11">Belongs to the WhiB family.</text>
</comment>
<keyword evidence="14" id="KW-1185">Reference proteome</keyword>
<feature type="domain" description="4Fe-4S Wbl-type" evidence="12">
    <location>
        <begin position="27"/>
        <end position="88"/>
    </location>
</feature>
<dbReference type="AlphaFoldDB" id="A0A852TT53"/>
<evidence type="ECO:0000256" key="8">
    <source>
        <dbReference type="ARBA" id="ARBA00023125"/>
    </source>
</evidence>
<evidence type="ECO:0000256" key="4">
    <source>
        <dbReference type="ARBA" id="ARBA00022723"/>
    </source>
</evidence>
<dbReference type="EMBL" id="JACCCC010000001">
    <property type="protein sequence ID" value="NYE46695.1"/>
    <property type="molecule type" value="Genomic_DNA"/>
</dbReference>
<keyword evidence="10 11" id="KW-0804">Transcription</keyword>
<dbReference type="PROSITE" id="PS51674">
    <property type="entry name" value="4FE4S_WBL"/>
    <property type="match status" value="1"/>
</dbReference>
<evidence type="ECO:0000313" key="14">
    <source>
        <dbReference type="Proteomes" id="UP000589036"/>
    </source>
</evidence>
<protein>
    <recommendedName>
        <fullName evidence="11">Transcriptional regulator WhiB</fullName>
    </recommendedName>
</protein>
<dbReference type="PANTHER" id="PTHR38839">
    <property type="entry name" value="TRANSCRIPTIONAL REGULATOR WHID-RELATED"/>
    <property type="match status" value="1"/>
</dbReference>
<keyword evidence="6 11" id="KW-0411">Iron-sulfur</keyword>
<dbReference type="InterPro" id="IPR034768">
    <property type="entry name" value="4FE4S_WBL"/>
</dbReference>
<keyword evidence="9 11" id="KW-1015">Disulfide bond</keyword>
<dbReference type="GO" id="GO:0003677">
    <property type="term" value="F:DNA binding"/>
    <property type="evidence" value="ECO:0007669"/>
    <property type="project" value="UniProtKB-UniRule"/>
</dbReference>
<feature type="binding site" evidence="11">
    <location>
        <position position="55"/>
    </location>
    <ligand>
        <name>[4Fe-4S] cluster</name>
        <dbReference type="ChEBI" id="CHEBI:49883"/>
    </ligand>
</feature>
<feature type="binding site" evidence="11">
    <location>
        <position position="64"/>
    </location>
    <ligand>
        <name>[4Fe-4S] cluster</name>
        <dbReference type="ChEBI" id="CHEBI:49883"/>
    </ligand>
</feature>
<keyword evidence="5 11" id="KW-0408">Iron</keyword>
<feature type="binding site" evidence="11">
    <location>
        <position position="28"/>
    </location>
    <ligand>
        <name>[4Fe-4S] cluster</name>
        <dbReference type="ChEBI" id="CHEBI:49883"/>
    </ligand>
</feature>
<comment type="function">
    <text evidence="11">Acts as a transcriptional regulator. Probably redox-responsive. The apo- but not holo-form probably binds DNA.</text>
</comment>
<name>A0A852TT53_9ACTN</name>
<evidence type="ECO:0000256" key="6">
    <source>
        <dbReference type="ARBA" id="ARBA00023014"/>
    </source>
</evidence>
<comment type="subcellular location">
    <subcellularLocation>
        <location evidence="1 11">Cytoplasm</location>
    </subcellularLocation>
</comment>
<dbReference type="GO" id="GO:0046872">
    <property type="term" value="F:metal ion binding"/>
    <property type="evidence" value="ECO:0007669"/>
    <property type="project" value="UniProtKB-KW"/>
</dbReference>
<gene>
    <name evidence="11" type="primary">whiB</name>
    <name evidence="13" type="ORF">HDA32_001815</name>
</gene>
<evidence type="ECO:0000256" key="5">
    <source>
        <dbReference type="ARBA" id="ARBA00023004"/>
    </source>
</evidence>
<sequence length="95" mass="10555">MNKPAVQPARYAYDTDLPALDWILQGSCGQTDPEAFHPASHNLTHSEVQAALAVCQACPVLQRCRDYALARPWLTGIWGATTAHQRRRLRRTTAA</sequence>
<keyword evidence="8 11" id="KW-0238">DNA-binding</keyword>
<dbReference type="Proteomes" id="UP000589036">
    <property type="component" value="Unassembled WGS sequence"/>
</dbReference>
<keyword evidence="3 11" id="KW-0004">4Fe-4S</keyword>
<evidence type="ECO:0000256" key="10">
    <source>
        <dbReference type="ARBA" id="ARBA00023163"/>
    </source>
</evidence>
<evidence type="ECO:0000313" key="13">
    <source>
        <dbReference type="EMBL" id="NYE46695.1"/>
    </source>
</evidence>
<keyword evidence="7 11" id="KW-0805">Transcription regulation</keyword>
<evidence type="ECO:0000256" key="3">
    <source>
        <dbReference type="ARBA" id="ARBA00022485"/>
    </source>
</evidence>
<comment type="PTM">
    <text evidence="11">Upon Fe-S cluster removal intramolecular disulfide bonds are formed.</text>
</comment>
<comment type="PTM">
    <text evidence="11">The Fe-S cluster can be nitrosylated by nitric oxide (NO).</text>
</comment>
<evidence type="ECO:0000259" key="12">
    <source>
        <dbReference type="PROSITE" id="PS51674"/>
    </source>
</evidence>
<dbReference type="GO" id="GO:0035731">
    <property type="term" value="F:dinitrosyl-iron complex binding"/>
    <property type="evidence" value="ECO:0007669"/>
    <property type="project" value="UniProtKB-UniRule"/>
</dbReference>
<keyword evidence="11" id="KW-0963">Cytoplasm</keyword>
<evidence type="ECO:0000256" key="1">
    <source>
        <dbReference type="ARBA" id="ARBA00004496"/>
    </source>
</evidence>
<accession>A0A852TT53</accession>
<organism evidence="13 14">
    <name type="scientific">Spinactinospora alkalitolerans</name>
    <dbReference type="NCBI Taxonomy" id="687207"/>
    <lineage>
        <taxon>Bacteria</taxon>
        <taxon>Bacillati</taxon>
        <taxon>Actinomycetota</taxon>
        <taxon>Actinomycetes</taxon>
        <taxon>Streptosporangiales</taxon>
        <taxon>Nocardiopsidaceae</taxon>
        <taxon>Spinactinospora</taxon>
    </lineage>
</organism>
<dbReference type="RefSeq" id="WP_179642760.1">
    <property type="nucleotide sequence ID" value="NZ_BAAAYY010000033.1"/>
</dbReference>
<comment type="cofactor">
    <cofactor evidence="11">
        <name>[4Fe-4S] cluster</name>
        <dbReference type="ChEBI" id="CHEBI:49883"/>
    </cofactor>
    <text evidence="11">Binds 1 [4Fe-4S] cluster per subunit. Following nitrosylation of the [4Fe-4S] cluster binds 1 [4Fe-8(NO)] cluster per subunit.</text>
</comment>
<proteinExistence type="inferred from homology"/>
<dbReference type="GO" id="GO:0045892">
    <property type="term" value="P:negative regulation of DNA-templated transcription"/>
    <property type="evidence" value="ECO:0007669"/>
    <property type="project" value="TreeGrafter"/>
</dbReference>
<dbReference type="GO" id="GO:0051539">
    <property type="term" value="F:4 iron, 4 sulfur cluster binding"/>
    <property type="evidence" value="ECO:0007669"/>
    <property type="project" value="UniProtKB-UniRule"/>
</dbReference>
<dbReference type="GO" id="GO:0045454">
    <property type="term" value="P:cell redox homeostasis"/>
    <property type="evidence" value="ECO:0007669"/>
    <property type="project" value="TreeGrafter"/>
</dbReference>
<dbReference type="PANTHER" id="PTHR38839:SF4">
    <property type="entry name" value="TRANSCRIPTIONAL REGULATOR WHIB"/>
    <property type="match status" value="1"/>
</dbReference>
<dbReference type="GO" id="GO:0047134">
    <property type="term" value="F:protein-disulfide reductase [NAD(P)H] activity"/>
    <property type="evidence" value="ECO:0007669"/>
    <property type="project" value="TreeGrafter"/>
</dbReference>
<dbReference type="InterPro" id="IPR003482">
    <property type="entry name" value="Whib"/>
</dbReference>
<comment type="caution">
    <text evidence="13">The sequence shown here is derived from an EMBL/GenBank/DDBJ whole genome shotgun (WGS) entry which is preliminary data.</text>
</comment>
<evidence type="ECO:0000256" key="11">
    <source>
        <dbReference type="HAMAP-Rule" id="MF_01479"/>
    </source>
</evidence>